<dbReference type="GO" id="GO:0005829">
    <property type="term" value="C:cytosol"/>
    <property type="evidence" value="ECO:0007669"/>
    <property type="project" value="TreeGrafter"/>
</dbReference>
<dbReference type="GO" id="GO:0007165">
    <property type="term" value="P:signal transduction"/>
    <property type="evidence" value="ECO:0007669"/>
    <property type="project" value="InterPro"/>
</dbReference>
<dbReference type="PANTHER" id="PTHR22617:SF43">
    <property type="entry name" value="PROTEIN PILI"/>
    <property type="match status" value="1"/>
</dbReference>
<comment type="caution">
    <text evidence="2">The sequence shown here is derived from an EMBL/GenBank/DDBJ whole genome shotgun (WGS) entry which is preliminary data.</text>
</comment>
<dbReference type="EMBL" id="RJVI01000001">
    <property type="protein sequence ID" value="ROR34174.1"/>
    <property type="molecule type" value="Genomic_DNA"/>
</dbReference>
<keyword evidence="3" id="KW-1185">Reference proteome</keyword>
<name>A0A3N1Y5T5_9GAMM</name>
<evidence type="ECO:0000313" key="3">
    <source>
        <dbReference type="Proteomes" id="UP000276634"/>
    </source>
</evidence>
<dbReference type="OrthoDB" id="5298045at2"/>
<dbReference type="PANTHER" id="PTHR22617">
    <property type="entry name" value="CHEMOTAXIS SENSOR HISTIDINE KINASE-RELATED"/>
    <property type="match status" value="1"/>
</dbReference>
<dbReference type="InterPro" id="IPR039315">
    <property type="entry name" value="CheW"/>
</dbReference>
<dbReference type="PROSITE" id="PS50851">
    <property type="entry name" value="CHEW"/>
    <property type="match status" value="1"/>
</dbReference>
<dbReference type="SMART" id="SM00260">
    <property type="entry name" value="CheW"/>
    <property type="match status" value="1"/>
</dbReference>
<evidence type="ECO:0000259" key="1">
    <source>
        <dbReference type="PROSITE" id="PS50851"/>
    </source>
</evidence>
<proteinExistence type="predicted"/>
<sequence length="175" mass="19248">MDPLALLQEAEARFRGRVEPVRLEGAERETWSGLGFRLGALRLAAPLAEVAEILEPPRLTRVPHTKPWLLGVGNVRGTLLPVVDLHGLLYDTPTPPGPRRRVIAAEHGDLRAGLLVEEAYGMVHFPEEERAAVLPALGDAVRPYLVRAYWHEGGYWGVVSVRALLASERFLNVAG</sequence>
<protein>
    <submittedName>
        <fullName evidence="2">Twitching motility protein PilI</fullName>
    </submittedName>
</protein>
<gene>
    <name evidence="2" type="ORF">EDC57_0069</name>
</gene>
<evidence type="ECO:0000313" key="2">
    <source>
        <dbReference type="EMBL" id="ROR34174.1"/>
    </source>
</evidence>
<feature type="domain" description="CheW-like" evidence="1">
    <location>
        <begin position="30"/>
        <end position="170"/>
    </location>
</feature>
<organism evidence="2 3">
    <name type="scientific">Inmirania thermothiophila</name>
    <dbReference type="NCBI Taxonomy" id="1750597"/>
    <lineage>
        <taxon>Bacteria</taxon>
        <taxon>Pseudomonadati</taxon>
        <taxon>Pseudomonadota</taxon>
        <taxon>Gammaproteobacteria</taxon>
        <taxon>Chromatiales</taxon>
        <taxon>Ectothiorhodospiraceae</taxon>
        <taxon>Inmirania</taxon>
    </lineage>
</organism>
<dbReference type="SUPFAM" id="SSF50341">
    <property type="entry name" value="CheW-like"/>
    <property type="match status" value="1"/>
</dbReference>
<reference evidence="2 3" key="1">
    <citation type="submission" date="2018-11" db="EMBL/GenBank/DDBJ databases">
        <title>Genomic Encyclopedia of Type Strains, Phase IV (KMG-IV): sequencing the most valuable type-strain genomes for metagenomic binning, comparative biology and taxonomic classification.</title>
        <authorList>
            <person name="Goeker M."/>
        </authorList>
    </citation>
    <scope>NUCLEOTIDE SEQUENCE [LARGE SCALE GENOMIC DNA]</scope>
    <source>
        <strain evidence="2 3">DSM 100275</strain>
    </source>
</reference>
<dbReference type="Pfam" id="PF01584">
    <property type="entry name" value="CheW"/>
    <property type="match status" value="1"/>
</dbReference>
<dbReference type="Gene3D" id="2.40.50.180">
    <property type="entry name" value="CheA-289, Domain 4"/>
    <property type="match status" value="1"/>
</dbReference>
<dbReference type="GO" id="GO:0006935">
    <property type="term" value="P:chemotaxis"/>
    <property type="evidence" value="ECO:0007669"/>
    <property type="project" value="InterPro"/>
</dbReference>
<dbReference type="AlphaFoldDB" id="A0A3N1Y5T5"/>
<dbReference type="Proteomes" id="UP000276634">
    <property type="component" value="Unassembled WGS sequence"/>
</dbReference>
<dbReference type="InterPro" id="IPR002545">
    <property type="entry name" value="CheW-lke_dom"/>
</dbReference>
<accession>A0A3N1Y5T5</accession>
<dbReference type="InterPro" id="IPR036061">
    <property type="entry name" value="CheW-like_dom_sf"/>
</dbReference>
<dbReference type="RefSeq" id="WP_123399131.1">
    <property type="nucleotide sequence ID" value="NZ_RJVI01000001.1"/>
</dbReference>